<evidence type="ECO:0000256" key="1">
    <source>
        <dbReference type="SAM" id="MobiDB-lite"/>
    </source>
</evidence>
<sequence length="755" mass="87147">MPCLKKTRVEVEDVPDEDDEESGQGQWIEDFPFPAGDPVIQCGIQQTAFELYRQTKRGQNEEMCQKEIDKFLRLTSIKEDVQPAFDTKRKLFQTIDKLPTGPEWTCEIFEVFGDEVDEKGEHCTEEVELWKRDPVACIRELIGDPRFINCICYALERVYTDSNGTSRAYSEMATANWWWEIQKLLPPGVTIAPVILASDKTQLSRFSGDKQAWPVYLTIGNIDKDVYLPVSKLECFSKKRRSIKSYQLFHTCMRSLLDPLVQAGKEGVEMLCANGKTRLVYPLLTAYVADYPEQCLCTVLAKKLGDPVFSMMCNPESIIDTLKDGIFKDHLVKWTTSVIDIEEGVKPEDEKGISLVTQWTGNEYKNMEKVFLSVIAGAAPWEVTVCVHAMLDFIFYAHFEEHTDESLEKLDEAWHTFHRHKDIFIDLDTRNDFNILKIHSMLHYTEAIHSRGTADRFNTEASERLHIDYAKIAYNASNKKGYIRQMTQWLMRREATERFQRFLQWAIDDYAEPEEDKGDVEDDDDDDAYTNVDIPSLETQFGATKFVYALEAFLWRHFGKVPLDFWTSEPATYSIYKRFRIFIPPTPEVSKSITMDSVRVTLSQPAQGQKKETPAAFNAVLAWKELPEEGVDLHTLGPQGLHIAQVQAIFSLPDRFGTFPHPLAYIEWFTPLRKLDDHTGMFKVSRSTANQQQKSSIIPITYISCSCHLTPYLGRKMDPTWTSENVLDRSKTFFVNSYLRYIDFVLLRHECKIKL</sequence>
<organism evidence="2 3">
    <name type="scientific">Armillaria luteobubalina</name>
    <dbReference type="NCBI Taxonomy" id="153913"/>
    <lineage>
        <taxon>Eukaryota</taxon>
        <taxon>Fungi</taxon>
        <taxon>Dikarya</taxon>
        <taxon>Basidiomycota</taxon>
        <taxon>Agaricomycotina</taxon>
        <taxon>Agaricomycetes</taxon>
        <taxon>Agaricomycetidae</taxon>
        <taxon>Agaricales</taxon>
        <taxon>Marasmiineae</taxon>
        <taxon>Physalacriaceae</taxon>
        <taxon>Armillaria</taxon>
    </lineage>
</organism>
<dbReference type="Pfam" id="PF18759">
    <property type="entry name" value="Plavaka"/>
    <property type="match status" value="1"/>
</dbReference>
<accession>A0AA39PH36</accession>
<evidence type="ECO:0000313" key="2">
    <source>
        <dbReference type="EMBL" id="KAK0484111.1"/>
    </source>
</evidence>
<dbReference type="Proteomes" id="UP001175228">
    <property type="component" value="Unassembled WGS sequence"/>
</dbReference>
<feature type="region of interest" description="Disordered" evidence="1">
    <location>
        <begin position="1"/>
        <end position="25"/>
    </location>
</feature>
<gene>
    <name evidence="2" type="ORF">EDD18DRAFT_1430165</name>
</gene>
<protein>
    <submittedName>
        <fullName evidence="2">Uncharacterized protein</fullName>
    </submittedName>
</protein>
<dbReference type="EMBL" id="JAUEPU010000059">
    <property type="protein sequence ID" value="KAK0484111.1"/>
    <property type="molecule type" value="Genomic_DNA"/>
</dbReference>
<name>A0AA39PH36_9AGAR</name>
<proteinExistence type="predicted"/>
<evidence type="ECO:0000313" key="3">
    <source>
        <dbReference type="Proteomes" id="UP001175228"/>
    </source>
</evidence>
<keyword evidence="3" id="KW-1185">Reference proteome</keyword>
<dbReference type="AlphaFoldDB" id="A0AA39PH36"/>
<reference evidence="2" key="1">
    <citation type="submission" date="2023-06" db="EMBL/GenBank/DDBJ databases">
        <authorList>
            <consortium name="Lawrence Berkeley National Laboratory"/>
            <person name="Ahrendt S."/>
            <person name="Sahu N."/>
            <person name="Indic B."/>
            <person name="Wong-Bajracharya J."/>
            <person name="Merenyi Z."/>
            <person name="Ke H.-M."/>
            <person name="Monk M."/>
            <person name="Kocsube S."/>
            <person name="Drula E."/>
            <person name="Lipzen A."/>
            <person name="Balint B."/>
            <person name="Henrissat B."/>
            <person name="Andreopoulos B."/>
            <person name="Martin F.M."/>
            <person name="Harder C.B."/>
            <person name="Rigling D."/>
            <person name="Ford K.L."/>
            <person name="Foster G.D."/>
            <person name="Pangilinan J."/>
            <person name="Papanicolaou A."/>
            <person name="Barry K."/>
            <person name="LaButti K."/>
            <person name="Viragh M."/>
            <person name="Koriabine M."/>
            <person name="Yan M."/>
            <person name="Riley R."/>
            <person name="Champramary S."/>
            <person name="Plett K.L."/>
            <person name="Tsai I.J."/>
            <person name="Slot J."/>
            <person name="Sipos G."/>
            <person name="Plett J."/>
            <person name="Nagy L.G."/>
            <person name="Grigoriev I.V."/>
        </authorList>
    </citation>
    <scope>NUCLEOTIDE SEQUENCE</scope>
    <source>
        <strain evidence="2">HWK02</strain>
    </source>
</reference>
<comment type="caution">
    <text evidence="2">The sequence shown here is derived from an EMBL/GenBank/DDBJ whole genome shotgun (WGS) entry which is preliminary data.</text>
</comment>
<dbReference type="InterPro" id="IPR041078">
    <property type="entry name" value="Plavaka"/>
</dbReference>
<feature type="compositionally biased region" description="Acidic residues" evidence="1">
    <location>
        <begin position="12"/>
        <end position="22"/>
    </location>
</feature>